<dbReference type="SUPFAM" id="SSF88659">
    <property type="entry name" value="Sigma3 and sigma4 domains of RNA polymerase sigma factors"/>
    <property type="match status" value="1"/>
</dbReference>
<organism evidence="1 2">
    <name type="scientific">Virgibacillus kapii</name>
    <dbReference type="NCBI Taxonomy" id="1638645"/>
    <lineage>
        <taxon>Bacteria</taxon>
        <taxon>Bacillati</taxon>
        <taxon>Bacillota</taxon>
        <taxon>Bacilli</taxon>
        <taxon>Bacillales</taxon>
        <taxon>Bacillaceae</taxon>
        <taxon>Virgibacillus</taxon>
    </lineage>
</organism>
<sequence>MEKLNTSYGQAAEPEIQQFINDNQALFKNKLMQSFLKTQEHRELLKRAILTNTTNAKRQLDNAFKDHHAEIRLISQLSNTVRREAIRYDQKRKQDCKRQQSILDQPITHDLNSDITNVEIWEDPRIKPLDETIVERDNKLENKVENPALYQAIRSLTTKQKHIIEAAYVFEMTDTQIAAKDNVSQQAVTKTRNNVLAKLRRKLLEDKTML</sequence>
<evidence type="ECO:0000313" key="1">
    <source>
        <dbReference type="EMBL" id="GGJ42232.1"/>
    </source>
</evidence>
<dbReference type="EMBL" id="BMPN01000001">
    <property type="protein sequence ID" value="GGJ42232.1"/>
    <property type="molecule type" value="Genomic_DNA"/>
</dbReference>
<protein>
    <recommendedName>
        <fullName evidence="3">Sigma-70 family RNA polymerase sigma factor</fullName>
    </recommendedName>
</protein>
<evidence type="ECO:0000313" key="2">
    <source>
        <dbReference type="Proteomes" id="UP000634435"/>
    </source>
</evidence>
<reference evidence="2" key="1">
    <citation type="journal article" date="2019" name="Int. J. Syst. Evol. Microbiol.">
        <title>The Global Catalogue of Microorganisms (GCM) 10K type strain sequencing project: providing services to taxonomists for standard genome sequencing and annotation.</title>
        <authorList>
            <consortium name="The Broad Institute Genomics Platform"/>
            <consortium name="The Broad Institute Genome Sequencing Center for Infectious Disease"/>
            <person name="Wu L."/>
            <person name="Ma J."/>
        </authorList>
    </citation>
    <scope>NUCLEOTIDE SEQUENCE [LARGE SCALE GENOMIC DNA]</scope>
    <source>
        <strain evidence="2">JCM 30071</strain>
    </source>
</reference>
<evidence type="ECO:0008006" key="3">
    <source>
        <dbReference type="Google" id="ProtNLM"/>
    </source>
</evidence>
<dbReference type="RefSeq" id="WP_188941829.1">
    <property type="nucleotide sequence ID" value="NZ_BMPN01000001.1"/>
</dbReference>
<dbReference type="Gene3D" id="1.10.10.10">
    <property type="entry name" value="Winged helix-like DNA-binding domain superfamily/Winged helix DNA-binding domain"/>
    <property type="match status" value="1"/>
</dbReference>
<dbReference type="Proteomes" id="UP000634435">
    <property type="component" value="Unassembled WGS sequence"/>
</dbReference>
<accession>A0ABQ2D1W6</accession>
<dbReference type="InterPro" id="IPR013324">
    <property type="entry name" value="RNA_pol_sigma_r3/r4-like"/>
</dbReference>
<comment type="caution">
    <text evidence="1">The sequence shown here is derived from an EMBL/GenBank/DDBJ whole genome shotgun (WGS) entry which is preliminary data.</text>
</comment>
<gene>
    <name evidence="1" type="ORF">GCM10007111_00550</name>
</gene>
<name>A0ABQ2D1W6_9BACI</name>
<proteinExistence type="predicted"/>
<dbReference type="InterPro" id="IPR036388">
    <property type="entry name" value="WH-like_DNA-bd_sf"/>
</dbReference>
<keyword evidence="2" id="KW-1185">Reference proteome</keyword>